<accession>A0ACA9NLJ7</accession>
<reference evidence="1" key="1">
    <citation type="submission" date="2021-06" db="EMBL/GenBank/DDBJ databases">
        <authorList>
            <person name="Kallberg Y."/>
            <person name="Tangrot J."/>
            <person name="Rosling A."/>
        </authorList>
    </citation>
    <scope>NUCLEOTIDE SEQUENCE</scope>
    <source>
        <strain evidence="1">MA461A</strain>
    </source>
</reference>
<dbReference type="EMBL" id="CAJVQC010015247">
    <property type="protein sequence ID" value="CAG8665073.1"/>
    <property type="molecule type" value="Genomic_DNA"/>
</dbReference>
<keyword evidence="2" id="KW-1185">Reference proteome</keyword>
<gene>
    <name evidence="1" type="ORF">RPERSI_LOCUS8433</name>
</gene>
<dbReference type="Proteomes" id="UP000789920">
    <property type="component" value="Unassembled WGS sequence"/>
</dbReference>
<sequence length="115" mass="13092">MPSQIPLQLSSQIALKIASQIPLQMLSQLSSQMPTNFFPHFSNIFLQILLNILLYIPSNITSYLYFMPFLTMPNLLQRSIIFSKYVPKLEEFLTQIDKAENANGEILACLSSYSS</sequence>
<protein>
    <submittedName>
        <fullName evidence="1">562_t:CDS:1</fullName>
    </submittedName>
</protein>
<organism evidence="1 2">
    <name type="scientific">Racocetra persica</name>
    <dbReference type="NCBI Taxonomy" id="160502"/>
    <lineage>
        <taxon>Eukaryota</taxon>
        <taxon>Fungi</taxon>
        <taxon>Fungi incertae sedis</taxon>
        <taxon>Mucoromycota</taxon>
        <taxon>Glomeromycotina</taxon>
        <taxon>Glomeromycetes</taxon>
        <taxon>Diversisporales</taxon>
        <taxon>Gigasporaceae</taxon>
        <taxon>Racocetra</taxon>
    </lineage>
</organism>
<name>A0ACA9NLJ7_9GLOM</name>
<evidence type="ECO:0000313" key="2">
    <source>
        <dbReference type="Proteomes" id="UP000789920"/>
    </source>
</evidence>
<comment type="caution">
    <text evidence="1">The sequence shown here is derived from an EMBL/GenBank/DDBJ whole genome shotgun (WGS) entry which is preliminary data.</text>
</comment>
<proteinExistence type="predicted"/>
<evidence type="ECO:0000313" key="1">
    <source>
        <dbReference type="EMBL" id="CAG8665073.1"/>
    </source>
</evidence>